<accession>A0A183V539</accession>
<keyword evidence="3" id="KW-1185">Reference proteome</keyword>
<feature type="signal peptide" evidence="1">
    <location>
        <begin position="1"/>
        <end position="23"/>
    </location>
</feature>
<evidence type="ECO:0000313" key="2">
    <source>
        <dbReference type="EMBL" id="VDM47180.1"/>
    </source>
</evidence>
<sequence length="132" mass="14353">MAMTELFTNLLLALFGLIGSTEGGRDRDPLVVLAEMLGISAEQLLREIGLFVMGNYHEISALDTGNKGIDYYGSGGDHGCVSTADKYRNMPGLGIRSVSFLLLGFCTKCERFLEVPVGIPEEDIKVRTAYSL</sequence>
<evidence type="ECO:0000256" key="1">
    <source>
        <dbReference type="SAM" id="SignalP"/>
    </source>
</evidence>
<keyword evidence="1" id="KW-0732">Signal</keyword>
<name>A0A183V539_TOXCA</name>
<proteinExistence type="predicted"/>
<dbReference type="EMBL" id="UYWY01023146">
    <property type="protein sequence ID" value="VDM47180.1"/>
    <property type="molecule type" value="Genomic_DNA"/>
</dbReference>
<reference evidence="2 3" key="2">
    <citation type="submission" date="2018-11" db="EMBL/GenBank/DDBJ databases">
        <authorList>
            <consortium name="Pathogen Informatics"/>
        </authorList>
    </citation>
    <scope>NUCLEOTIDE SEQUENCE [LARGE SCALE GENOMIC DNA]</scope>
</reference>
<reference evidence="4" key="1">
    <citation type="submission" date="2016-06" db="UniProtKB">
        <authorList>
            <consortium name="WormBaseParasite"/>
        </authorList>
    </citation>
    <scope>IDENTIFICATION</scope>
</reference>
<dbReference type="AlphaFoldDB" id="A0A183V539"/>
<gene>
    <name evidence="2" type="ORF">TCNE_LOCUS15859</name>
</gene>
<evidence type="ECO:0000313" key="3">
    <source>
        <dbReference type="Proteomes" id="UP000050794"/>
    </source>
</evidence>
<evidence type="ECO:0000313" key="4">
    <source>
        <dbReference type="WBParaSite" id="TCNE_0001586001-mRNA-1"/>
    </source>
</evidence>
<dbReference type="Proteomes" id="UP000050794">
    <property type="component" value="Unassembled WGS sequence"/>
</dbReference>
<protein>
    <submittedName>
        <fullName evidence="4">Secreted protein</fullName>
    </submittedName>
</protein>
<organism evidence="3 4">
    <name type="scientific">Toxocara canis</name>
    <name type="common">Canine roundworm</name>
    <dbReference type="NCBI Taxonomy" id="6265"/>
    <lineage>
        <taxon>Eukaryota</taxon>
        <taxon>Metazoa</taxon>
        <taxon>Ecdysozoa</taxon>
        <taxon>Nematoda</taxon>
        <taxon>Chromadorea</taxon>
        <taxon>Rhabditida</taxon>
        <taxon>Spirurina</taxon>
        <taxon>Ascaridomorpha</taxon>
        <taxon>Ascaridoidea</taxon>
        <taxon>Toxocaridae</taxon>
        <taxon>Toxocara</taxon>
    </lineage>
</organism>
<dbReference type="WBParaSite" id="TCNE_0001586001-mRNA-1">
    <property type="protein sequence ID" value="TCNE_0001586001-mRNA-1"/>
    <property type="gene ID" value="TCNE_0001586001"/>
</dbReference>
<feature type="chain" id="PRO_5044553616" evidence="1">
    <location>
        <begin position="24"/>
        <end position="132"/>
    </location>
</feature>